<keyword evidence="2" id="KW-1185">Reference proteome</keyword>
<evidence type="ECO:0000313" key="1">
    <source>
        <dbReference type="EMBL" id="KAF0758481.1"/>
    </source>
</evidence>
<dbReference type="AlphaFoldDB" id="A0A6G0YM37"/>
<gene>
    <name evidence="1" type="ORF">FWK35_00015681</name>
</gene>
<comment type="caution">
    <text evidence="1">The sequence shown here is derived from an EMBL/GenBank/DDBJ whole genome shotgun (WGS) entry which is preliminary data.</text>
</comment>
<organism evidence="1 2">
    <name type="scientific">Aphis craccivora</name>
    <name type="common">Cowpea aphid</name>
    <dbReference type="NCBI Taxonomy" id="307492"/>
    <lineage>
        <taxon>Eukaryota</taxon>
        <taxon>Metazoa</taxon>
        <taxon>Ecdysozoa</taxon>
        <taxon>Arthropoda</taxon>
        <taxon>Hexapoda</taxon>
        <taxon>Insecta</taxon>
        <taxon>Pterygota</taxon>
        <taxon>Neoptera</taxon>
        <taxon>Paraneoptera</taxon>
        <taxon>Hemiptera</taxon>
        <taxon>Sternorrhyncha</taxon>
        <taxon>Aphidomorpha</taxon>
        <taxon>Aphidoidea</taxon>
        <taxon>Aphididae</taxon>
        <taxon>Aphidini</taxon>
        <taxon>Aphis</taxon>
        <taxon>Aphis</taxon>
    </lineage>
</organism>
<dbReference type="OrthoDB" id="6621833at2759"/>
<accession>A0A6G0YM37</accession>
<name>A0A6G0YM37_APHCR</name>
<evidence type="ECO:0000313" key="2">
    <source>
        <dbReference type="Proteomes" id="UP000478052"/>
    </source>
</evidence>
<dbReference type="EMBL" id="VUJU01003283">
    <property type="protein sequence ID" value="KAF0758481.1"/>
    <property type="molecule type" value="Genomic_DNA"/>
</dbReference>
<sequence>MDKTDPEPHITCGAEISIKHLLLECRQFNKERAKHNIPSSI</sequence>
<protein>
    <submittedName>
        <fullName evidence="1">RNase H domain-containing protein</fullName>
    </submittedName>
</protein>
<reference evidence="1 2" key="1">
    <citation type="submission" date="2019-08" db="EMBL/GenBank/DDBJ databases">
        <title>Whole genome of Aphis craccivora.</title>
        <authorList>
            <person name="Voronova N.V."/>
            <person name="Shulinski R.S."/>
            <person name="Bandarenka Y.V."/>
            <person name="Zhorov D.G."/>
            <person name="Warner D."/>
        </authorList>
    </citation>
    <scope>NUCLEOTIDE SEQUENCE [LARGE SCALE GENOMIC DNA]</scope>
    <source>
        <strain evidence="1">180601</strain>
        <tissue evidence="1">Whole Body</tissue>
    </source>
</reference>
<dbReference type="Proteomes" id="UP000478052">
    <property type="component" value="Unassembled WGS sequence"/>
</dbReference>
<proteinExistence type="predicted"/>